<feature type="region of interest" description="Disordered" evidence="1">
    <location>
        <begin position="74"/>
        <end position="169"/>
    </location>
</feature>
<dbReference type="Proteomes" id="UP000823388">
    <property type="component" value="Chromosome 8K"/>
</dbReference>
<feature type="compositionally biased region" description="Low complexity" evidence="1">
    <location>
        <begin position="115"/>
        <end position="129"/>
    </location>
</feature>
<name>A0A8T0PIC7_PANVG</name>
<protein>
    <submittedName>
        <fullName evidence="2">Uncharacterized protein</fullName>
    </submittedName>
</protein>
<feature type="region of interest" description="Disordered" evidence="1">
    <location>
        <begin position="204"/>
        <end position="250"/>
    </location>
</feature>
<feature type="compositionally biased region" description="Basic and acidic residues" evidence="1">
    <location>
        <begin position="87"/>
        <end position="103"/>
    </location>
</feature>
<evidence type="ECO:0000313" key="3">
    <source>
        <dbReference type="Proteomes" id="UP000823388"/>
    </source>
</evidence>
<evidence type="ECO:0000256" key="1">
    <source>
        <dbReference type="SAM" id="MobiDB-lite"/>
    </source>
</evidence>
<feature type="compositionally biased region" description="Low complexity" evidence="1">
    <location>
        <begin position="147"/>
        <end position="158"/>
    </location>
</feature>
<organism evidence="2 3">
    <name type="scientific">Panicum virgatum</name>
    <name type="common">Blackwell switchgrass</name>
    <dbReference type="NCBI Taxonomy" id="38727"/>
    <lineage>
        <taxon>Eukaryota</taxon>
        <taxon>Viridiplantae</taxon>
        <taxon>Streptophyta</taxon>
        <taxon>Embryophyta</taxon>
        <taxon>Tracheophyta</taxon>
        <taxon>Spermatophyta</taxon>
        <taxon>Magnoliopsida</taxon>
        <taxon>Liliopsida</taxon>
        <taxon>Poales</taxon>
        <taxon>Poaceae</taxon>
        <taxon>PACMAD clade</taxon>
        <taxon>Panicoideae</taxon>
        <taxon>Panicodae</taxon>
        <taxon>Paniceae</taxon>
        <taxon>Panicinae</taxon>
        <taxon>Panicum</taxon>
        <taxon>Panicum sect. Hiantes</taxon>
    </lineage>
</organism>
<keyword evidence="3" id="KW-1185">Reference proteome</keyword>
<comment type="caution">
    <text evidence="2">The sequence shown here is derived from an EMBL/GenBank/DDBJ whole genome shotgun (WGS) entry which is preliminary data.</text>
</comment>
<feature type="region of interest" description="Disordered" evidence="1">
    <location>
        <begin position="1"/>
        <end position="25"/>
    </location>
</feature>
<dbReference type="AlphaFoldDB" id="A0A8T0PIC7"/>
<proteinExistence type="predicted"/>
<sequence>MAKRNLSPRVKRSRPSPYPPVGGSGVSRSASFYERVFISSSLLLFPLSSPFSSLSRVLLLLSSLAPSSKRALAARRRSGLSSPDPDLGGRDMGPERLRRERLGPRAPPPPGGRGSCAAAAGGVRAPRAAAARRDGPDPARRRRRKGGAQAPCAAAARGRGQGPPRRRRVGGVVRRRWIPAPPWTLTVLRSRGSMRWPELTMEKMDHDAQAGAPGGRVPYAQPRRRRWRRAAETEAPRGTPAGLLSLPSSASVETPAETTIVFHVIF</sequence>
<accession>A0A8T0PIC7</accession>
<feature type="compositionally biased region" description="Low complexity" evidence="1">
    <location>
        <begin position="236"/>
        <end position="250"/>
    </location>
</feature>
<reference evidence="2" key="1">
    <citation type="submission" date="2020-05" db="EMBL/GenBank/DDBJ databases">
        <title>WGS assembly of Panicum virgatum.</title>
        <authorList>
            <person name="Lovell J.T."/>
            <person name="Jenkins J."/>
            <person name="Shu S."/>
            <person name="Juenger T.E."/>
            <person name="Schmutz J."/>
        </authorList>
    </citation>
    <scope>NUCLEOTIDE SEQUENCE</scope>
    <source>
        <strain evidence="2">AP13</strain>
    </source>
</reference>
<dbReference type="EMBL" id="CM029051">
    <property type="protein sequence ID" value="KAG2562057.1"/>
    <property type="molecule type" value="Genomic_DNA"/>
</dbReference>
<gene>
    <name evidence="2" type="ORF">PVAP13_8KG127401</name>
</gene>
<evidence type="ECO:0000313" key="2">
    <source>
        <dbReference type="EMBL" id="KAG2562057.1"/>
    </source>
</evidence>